<evidence type="ECO:0000259" key="8">
    <source>
        <dbReference type="Pfam" id="PF02706"/>
    </source>
</evidence>
<keyword evidence="6" id="KW-0175">Coiled coil</keyword>
<feature type="transmembrane region" description="Helical" evidence="7">
    <location>
        <begin position="21"/>
        <end position="39"/>
    </location>
</feature>
<sequence>MKRNNEIDIISVLKDVFAKKLIFAIFLALFSTLGVIYALNQQKEYTSVVILAPEANSLGMGSSLSEIAGTMGLNLGGSDKSVDAIYPEIYPDIFASSDFIINLFELQVTPKDSTKSRSYYDHLKKDAKIPFYKKPVKWLMEKIASKDTLTNNSVVNPFRLTKEQDHICNIIRGNIGCQLNKGTNIITITATDIDPEIAAVVADTLQSRLQKYITQYRTKKARRDLEEAIKFQTISKKKYEDARLEYSIFSDSHTDVVVESYKVKLEELENNMQLRYNEYTQAMQLVNQARKKIQEFTPAFTIIQQATVPIKPSSTPRSLMVLSFICFGFLTNTFYVLFIHKSLVKRFKK</sequence>
<gene>
    <name evidence="9" type="ORF">HMPREF0661_08540</name>
</gene>
<evidence type="ECO:0000256" key="5">
    <source>
        <dbReference type="ARBA" id="ARBA00023136"/>
    </source>
</evidence>
<dbReference type="InterPro" id="IPR050445">
    <property type="entry name" value="Bact_polysacc_biosynth/exp"/>
</dbReference>
<keyword evidence="5 7" id="KW-0472">Membrane</keyword>
<dbReference type="GO" id="GO:0004713">
    <property type="term" value="F:protein tyrosine kinase activity"/>
    <property type="evidence" value="ECO:0007669"/>
    <property type="project" value="TreeGrafter"/>
</dbReference>
<evidence type="ECO:0000313" key="9">
    <source>
        <dbReference type="EMBL" id="KGF46203.1"/>
    </source>
</evidence>
<dbReference type="InterPro" id="IPR003856">
    <property type="entry name" value="LPS_length_determ_N"/>
</dbReference>
<keyword evidence="3 7" id="KW-0812">Transmembrane</keyword>
<feature type="coiled-coil region" evidence="6">
    <location>
        <begin position="258"/>
        <end position="285"/>
    </location>
</feature>
<evidence type="ECO:0000256" key="4">
    <source>
        <dbReference type="ARBA" id="ARBA00022989"/>
    </source>
</evidence>
<keyword evidence="4 7" id="KW-1133">Transmembrane helix</keyword>
<evidence type="ECO:0000256" key="2">
    <source>
        <dbReference type="ARBA" id="ARBA00022475"/>
    </source>
</evidence>
<evidence type="ECO:0000313" key="10">
    <source>
        <dbReference type="Proteomes" id="UP000029578"/>
    </source>
</evidence>
<dbReference type="PANTHER" id="PTHR32309">
    <property type="entry name" value="TYROSINE-PROTEIN KINASE"/>
    <property type="match status" value="1"/>
</dbReference>
<dbReference type="Pfam" id="PF02706">
    <property type="entry name" value="Wzz"/>
    <property type="match status" value="1"/>
</dbReference>
<dbReference type="GO" id="GO:0005886">
    <property type="term" value="C:plasma membrane"/>
    <property type="evidence" value="ECO:0007669"/>
    <property type="project" value="UniProtKB-SubCell"/>
</dbReference>
<dbReference type="EMBL" id="JRNS01000423">
    <property type="protein sequence ID" value="KGF46203.1"/>
    <property type="molecule type" value="Genomic_DNA"/>
</dbReference>
<keyword evidence="2" id="KW-1003">Cell membrane</keyword>
<accession>A0A096AGE1</accession>
<proteinExistence type="predicted"/>
<comment type="subcellular location">
    <subcellularLocation>
        <location evidence="1">Cell membrane</location>
        <topology evidence="1">Multi-pass membrane protein</topology>
    </subcellularLocation>
</comment>
<dbReference type="AlphaFoldDB" id="A0A096AGE1"/>
<evidence type="ECO:0000256" key="6">
    <source>
        <dbReference type="SAM" id="Coils"/>
    </source>
</evidence>
<evidence type="ECO:0000256" key="3">
    <source>
        <dbReference type="ARBA" id="ARBA00022692"/>
    </source>
</evidence>
<comment type="caution">
    <text evidence="9">The sequence shown here is derived from an EMBL/GenBank/DDBJ whole genome shotgun (WGS) entry which is preliminary data.</text>
</comment>
<dbReference type="RefSeq" id="WP_036865600.1">
    <property type="nucleotide sequence ID" value="NZ_JRNS01000423.1"/>
</dbReference>
<evidence type="ECO:0000256" key="7">
    <source>
        <dbReference type="SAM" id="Phobius"/>
    </source>
</evidence>
<name>A0A096AGE1_9BACT</name>
<protein>
    <submittedName>
        <fullName evidence="9">Chain-length determining protein</fullName>
    </submittedName>
</protein>
<dbReference type="Proteomes" id="UP000029578">
    <property type="component" value="Unassembled WGS sequence"/>
</dbReference>
<reference evidence="9 10" key="1">
    <citation type="submission" date="2014-07" db="EMBL/GenBank/DDBJ databases">
        <authorList>
            <person name="McCorrison J."/>
            <person name="Sanka R."/>
            <person name="Torralba M."/>
            <person name="Gillis M."/>
            <person name="Haft D.H."/>
            <person name="Methe B."/>
            <person name="Sutton G."/>
            <person name="Nelson K.E."/>
        </authorList>
    </citation>
    <scope>NUCLEOTIDE SEQUENCE [LARGE SCALE GENOMIC DNA]</scope>
    <source>
        <strain evidence="9 10">DNF00666</strain>
    </source>
</reference>
<organism evidence="9 10">
    <name type="scientific">Prevotella melaninogenica DNF00666</name>
    <dbReference type="NCBI Taxonomy" id="1401073"/>
    <lineage>
        <taxon>Bacteria</taxon>
        <taxon>Pseudomonadati</taxon>
        <taxon>Bacteroidota</taxon>
        <taxon>Bacteroidia</taxon>
        <taxon>Bacteroidales</taxon>
        <taxon>Prevotellaceae</taxon>
        <taxon>Prevotella</taxon>
    </lineage>
</organism>
<feature type="domain" description="Polysaccharide chain length determinant N-terminal" evidence="8">
    <location>
        <begin position="5"/>
        <end position="58"/>
    </location>
</feature>
<evidence type="ECO:0000256" key="1">
    <source>
        <dbReference type="ARBA" id="ARBA00004651"/>
    </source>
</evidence>
<feature type="transmembrane region" description="Helical" evidence="7">
    <location>
        <begin position="319"/>
        <end position="339"/>
    </location>
</feature>
<dbReference type="PANTHER" id="PTHR32309:SF13">
    <property type="entry name" value="FERRIC ENTEROBACTIN TRANSPORT PROTEIN FEPE"/>
    <property type="match status" value="1"/>
</dbReference>